<dbReference type="SUPFAM" id="SSF46689">
    <property type="entry name" value="Homeodomain-like"/>
    <property type="match status" value="1"/>
</dbReference>
<dbReference type="Proteomes" id="UP000640335">
    <property type="component" value="Unassembled WGS sequence"/>
</dbReference>
<dbReference type="InterPro" id="IPR012872">
    <property type="entry name" value="DUF1670"/>
</dbReference>
<sequence length="125" mass="15065">MIHDKNRIIRLYLDGYKACDIARIINEKPRTVQRIIREFKLMQDERQNEIFENVHKKNKALKKENNKFISDTEVARHNKSVYKVNMKGDWVLDVENNCVPLDMPMIIKNNEKREYDKTFIRKVPC</sequence>
<dbReference type="RefSeq" id="WP_191750607.1">
    <property type="nucleotide sequence ID" value="NZ_JACSQZ010000047.1"/>
</dbReference>
<reference evidence="1 2" key="1">
    <citation type="submission" date="2020-08" db="EMBL/GenBank/DDBJ databases">
        <title>A Genomic Blueprint of the Chicken Gut Microbiome.</title>
        <authorList>
            <person name="Gilroy R."/>
            <person name="Ravi A."/>
            <person name="Getino M."/>
            <person name="Pursley I."/>
            <person name="Horton D.L."/>
            <person name="Alikhan N.-F."/>
            <person name="Baker D."/>
            <person name="Gharbi K."/>
            <person name="Hall N."/>
            <person name="Watson M."/>
            <person name="Adriaenssens E.M."/>
            <person name="Foster-Nyarko E."/>
            <person name="Jarju S."/>
            <person name="Secka A."/>
            <person name="Antonio M."/>
            <person name="Oren A."/>
            <person name="Chaudhuri R."/>
            <person name="La Ragione R.M."/>
            <person name="Hildebrand F."/>
            <person name="Pallen M.J."/>
        </authorList>
    </citation>
    <scope>NUCLEOTIDE SEQUENCE [LARGE SCALE GENOMIC DNA]</scope>
    <source>
        <strain evidence="1 2">Sa3CUN1</strain>
    </source>
</reference>
<dbReference type="EMBL" id="JACSQZ010000047">
    <property type="protein sequence ID" value="MBD7915854.1"/>
    <property type="molecule type" value="Genomic_DNA"/>
</dbReference>
<gene>
    <name evidence="1" type="ORF">H9660_11930</name>
</gene>
<proteinExistence type="predicted"/>
<comment type="caution">
    <text evidence="1">The sequence shown here is derived from an EMBL/GenBank/DDBJ whole genome shotgun (WGS) entry which is preliminary data.</text>
</comment>
<evidence type="ECO:0000313" key="1">
    <source>
        <dbReference type="EMBL" id="MBD7915854.1"/>
    </source>
</evidence>
<evidence type="ECO:0000313" key="2">
    <source>
        <dbReference type="Proteomes" id="UP000640335"/>
    </source>
</evidence>
<accession>A0ABR8Q627</accession>
<dbReference type="InterPro" id="IPR009057">
    <property type="entry name" value="Homeodomain-like_sf"/>
</dbReference>
<protein>
    <submittedName>
        <fullName evidence="1">DUF1670 domain-containing protein</fullName>
    </submittedName>
</protein>
<organism evidence="1 2">
    <name type="scientific">Clostridium gallinarum</name>
    <dbReference type="NCBI Taxonomy" id="2762246"/>
    <lineage>
        <taxon>Bacteria</taxon>
        <taxon>Bacillati</taxon>
        <taxon>Bacillota</taxon>
        <taxon>Clostridia</taxon>
        <taxon>Eubacteriales</taxon>
        <taxon>Clostridiaceae</taxon>
        <taxon>Clostridium</taxon>
    </lineage>
</organism>
<name>A0ABR8Q627_9CLOT</name>
<keyword evidence="2" id="KW-1185">Reference proteome</keyword>
<dbReference type="Pfam" id="PF07900">
    <property type="entry name" value="DUF1670"/>
    <property type="match status" value="1"/>
</dbReference>